<dbReference type="Pfam" id="PF00300">
    <property type="entry name" value="His_Phos_1"/>
    <property type="match status" value="1"/>
</dbReference>
<reference evidence="1" key="1">
    <citation type="journal article" date="2021" name="PeerJ">
        <title>Extensive microbial diversity within the chicken gut microbiome revealed by metagenomics and culture.</title>
        <authorList>
            <person name="Gilroy R."/>
            <person name="Ravi A."/>
            <person name="Getino M."/>
            <person name="Pursley I."/>
            <person name="Horton D.L."/>
            <person name="Alikhan N.F."/>
            <person name="Baker D."/>
            <person name="Gharbi K."/>
            <person name="Hall N."/>
            <person name="Watson M."/>
            <person name="Adriaenssens E.M."/>
            <person name="Foster-Nyarko E."/>
            <person name="Jarju S."/>
            <person name="Secka A."/>
            <person name="Antonio M."/>
            <person name="Oren A."/>
            <person name="Chaudhuri R.R."/>
            <person name="La Ragione R."/>
            <person name="Hildebrand F."/>
            <person name="Pallen M.J."/>
        </authorList>
    </citation>
    <scope>NUCLEOTIDE SEQUENCE</scope>
    <source>
        <strain evidence="1">ChiSjej1B19-8411</strain>
    </source>
</reference>
<comment type="caution">
    <text evidence="1">The sequence shown here is derived from an EMBL/GenBank/DDBJ whole genome shotgun (WGS) entry which is preliminary data.</text>
</comment>
<dbReference type="AlphaFoldDB" id="A0A9D1WG27"/>
<dbReference type="CDD" id="cd07067">
    <property type="entry name" value="HP_PGM_like"/>
    <property type="match status" value="1"/>
</dbReference>
<name>A0A9D1WG27_9FIRM</name>
<dbReference type="InterPro" id="IPR029033">
    <property type="entry name" value="His_PPase_superfam"/>
</dbReference>
<dbReference type="EMBL" id="DXEX01000043">
    <property type="protein sequence ID" value="HIX58410.1"/>
    <property type="molecule type" value="Genomic_DNA"/>
</dbReference>
<dbReference type="InterPro" id="IPR013078">
    <property type="entry name" value="His_Pase_superF_clade-1"/>
</dbReference>
<reference evidence="1" key="2">
    <citation type="submission" date="2021-04" db="EMBL/GenBank/DDBJ databases">
        <authorList>
            <person name="Gilroy R."/>
        </authorList>
    </citation>
    <scope>NUCLEOTIDE SEQUENCE</scope>
    <source>
        <strain evidence="1">ChiSjej1B19-8411</strain>
    </source>
</reference>
<dbReference type="SUPFAM" id="SSF53254">
    <property type="entry name" value="Phosphoglycerate mutase-like"/>
    <property type="match status" value="1"/>
</dbReference>
<protein>
    <submittedName>
        <fullName evidence="1">Histidine phosphatase family protein</fullName>
    </submittedName>
</protein>
<dbReference type="Gene3D" id="3.40.50.1240">
    <property type="entry name" value="Phosphoglycerate mutase-like"/>
    <property type="match status" value="1"/>
</dbReference>
<gene>
    <name evidence="1" type="ORF">IAA45_01655</name>
</gene>
<evidence type="ECO:0000313" key="1">
    <source>
        <dbReference type="EMBL" id="HIX58410.1"/>
    </source>
</evidence>
<dbReference type="Proteomes" id="UP000886817">
    <property type="component" value="Unassembled WGS sequence"/>
</dbReference>
<evidence type="ECO:0000313" key="2">
    <source>
        <dbReference type="Proteomes" id="UP000886817"/>
    </source>
</evidence>
<sequence length="243" mass="28562">MKLLIIRHGDPDYERDTLTEKGWREAEYLAEKLSNMEIHEFYVSPLGRARDTASCTLQKMNRTAQTCQWLREFDAPIWRPDVPDQKKICWDWLPADWMAEERHFSCRNWYETPALQEGNVKKEYDWVCGNLDQLLQEHGYVRDGYYYRAERPNEDTLAFFCHFGLGCVLLSHLLNISPMVLWHNFCAAPSSVTTVVTEERRKGTASFRMLAYGDTSHLYANGEAPSVSARFCERYENMQERHD</sequence>
<organism evidence="1 2">
    <name type="scientific">Candidatus Blautia gallistercoris</name>
    <dbReference type="NCBI Taxonomy" id="2838490"/>
    <lineage>
        <taxon>Bacteria</taxon>
        <taxon>Bacillati</taxon>
        <taxon>Bacillota</taxon>
        <taxon>Clostridia</taxon>
        <taxon>Lachnospirales</taxon>
        <taxon>Lachnospiraceae</taxon>
        <taxon>Blautia</taxon>
    </lineage>
</organism>
<proteinExistence type="predicted"/>
<dbReference type="SMART" id="SM00855">
    <property type="entry name" value="PGAM"/>
    <property type="match status" value="1"/>
</dbReference>
<accession>A0A9D1WG27</accession>